<dbReference type="Pfam" id="PF05347">
    <property type="entry name" value="Complex1_LYR"/>
    <property type="match status" value="1"/>
</dbReference>
<sequence>MRMRVFWNAKYGGQHRLRVLHLYRIGLRASSKLPDIDLRRLAKDIFIGKFRKARSVHHPKKAGSLYRLGCEYVNKFQKTIRGTFPTEQLRKELQHRFSEYLLCTKQGGLDVTKFQKRGLRKTPLTEERVLEIQSKAGNRLMFDFVHTSSYATFLRPKYAKQSTRLSMSLKSKIRKTQEMRDSLDSLTQLLYHAKWEDAFESSLFQKRCTEEPTWSKEISASLVFIQYNLIVERKKQTRTWIQKRDIYEKLVSMVHRDC</sequence>
<gene>
    <name evidence="3" type="primary">lyr2</name>
    <name evidence="2" type="ORF">SJAG_04240</name>
</gene>
<keyword evidence="4" id="KW-1185">Reference proteome</keyword>
<dbReference type="JaponicusDB" id="SJAG_04240">
    <property type="gene designation" value="lyr2"/>
</dbReference>
<organism evidence="2 4">
    <name type="scientific">Schizosaccharomyces japonicus (strain yFS275 / FY16936)</name>
    <name type="common">Fission yeast</name>
    <dbReference type="NCBI Taxonomy" id="402676"/>
    <lineage>
        <taxon>Eukaryota</taxon>
        <taxon>Fungi</taxon>
        <taxon>Dikarya</taxon>
        <taxon>Ascomycota</taxon>
        <taxon>Taphrinomycotina</taxon>
        <taxon>Schizosaccharomycetes</taxon>
        <taxon>Schizosaccharomycetales</taxon>
        <taxon>Schizosaccharomycetaceae</taxon>
        <taxon>Schizosaccharomyces</taxon>
    </lineage>
</organism>
<reference evidence="2 4" key="1">
    <citation type="journal article" date="2011" name="Science">
        <title>Comparative functional genomics of the fission yeasts.</title>
        <authorList>
            <person name="Rhind N."/>
            <person name="Chen Z."/>
            <person name="Yassour M."/>
            <person name="Thompson D.A."/>
            <person name="Haas B.J."/>
            <person name="Habib N."/>
            <person name="Wapinski I."/>
            <person name="Roy S."/>
            <person name="Lin M.F."/>
            <person name="Heiman D.I."/>
            <person name="Young S.K."/>
            <person name="Furuya K."/>
            <person name="Guo Y."/>
            <person name="Pidoux A."/>
            <person name="Chen H.M."/>
            <person name="Robbertse B."/>
            <person name="Goldberg J.M."/>
            <person name="Aoki K."/>
            <person name="Bayne E.H."/>
            <person name="Berlin A.M."/>
            <person name="Desjardins C.A."/>
            <person name="Dobbs E."/>
            <person name="Dukaj L."/>
            <person name="Fan L."/>
            <person name="FitzGerald M.G."/>
            <person name="French C."/>
            <person name="Gujja S."/>
            <person name="Hansen K."/>
            <person name="Keifenheim D."/>
            <person name="Levin J.Z."/>
            <person name="Mosher R.A."/>
            <person name="Mueller C.A."/>
            <person name="Pfiffner J."/>
            <person name="Priest M."/>
            <person name="Russ C."/>
            <person name="Smialowska A."/>
            <person name="Swoboda P."/>
            <person name="Sykes S.M."/>
            <person name="Vaughn M."/>
            <person name="Vengrova S."/>
            <person name="Yoder R."/>
            <person name="Zeng Q."/>
            <person name="Allshire R."/>
            <person name="Baulcombe D."/>
            <person name="Birren B.W."/>
            <person name="Brown W."/>
            <person name="Ekwall K."/>
            <person name="Kellis M."/>
            <person name="Leatherwood J."/>
            <person name="Levin H."/>
            <person name="Margalit H."/>
            <person name="Martienssen R."/>
            <person name="Nieduszynski C.A."/>
            <person name="Spatafora J.W."/>
            <person name="Friedman N."/>
            <person name="Dalgaard J.Z."/>
            <person name="Baumann P."/>
            <person name="Niki H."/>
            <person name="Regev A."/>
            <person name="Nusbaum C."/>
        </authorList>
    </citation>
    <scope>NUCLEOTIDE SEQUENCE [LARGE SCALE GENOMIC DNA]</scope>
    <source>
        <strain evidence="4">yFS275 / FY16936</strain>
    </source>
</reference>
<evidence type="ECO:0000259" key="1">
    <source>
        <dbReference type="Pfam" id="PF05347"/>
    </source>
</evidence>
<evidence type="ECO:0000313" key="2">
    <source>
        <dbReference type="EMBL" id="EEB09066.2"/>
    </source>
</evidence>
<dbReference type="OrthoDB" id="5352937at2759"/>
<dbReference type="VEuPathDB" id="FungiDB:SJAG_04240"/>
<dbReference type="OMA" id="LYRMIVM"/>
<dbReference type="HOGENOM" id="CLU_1078325_0_0_1"/>
<dbReference type="InterPro" id="IPR008011">
    <property type="entry name" value="Complex1_LYR_dom"/>
</dbReference>
<proteinExistence type="predicted"/>
<evidence type="ECO:0000313" key="3">
    <source>
        <dbReference type="JaponicusDB" id="SJAG_04240"/>
    </source>
</evidence>
<dbReference type="Proteomes" id="UP000001744">
    <property type="component" value="Unassembled WGS sequence"/>
</dbReference>
<dbReference type="RefSeq" id="XP_002175359.2">
    <property type="nucleotide sequence ID" value="XM_002175323.2"/>
</dbReference>
<dbReference type="AlphaFoldDB" id="B6K6B2"/>
<accession>B6K6B2</accession>
<dbReference type="EMBL" id="KE651167">
    <property type="protein sequence ID" value="EEB09066.2"/>
    <property type="molecule type" value="Genomic_DNA"/>
</dbReference>
<dbReference type="GeneID" id="7050635"/>
<feature type="domain" description="Complex 1 LYR protein" evidence="1">
    <location>
        <begin position="18"/>
        <end position="73"/>
    </location>
</feature>
<evidence type="ECO:0000313" key="4">
    <source>
        <dbReference type="Proteomes" id="UP000001744"/>
    </source>
</evidence>
<name>B6K6B2_SCHJY</name>
<protein>
    <recommendedName>
        <fullName evidence="1">Complex 1 LYR protein domain-containing protein</fullName>
    </recommendedName>
</protein>